<comment type="caution">
    <text evidence="5">Lacks conserved residue(s) required for the propagation of feature annotation.</text>
</comment>
<dbReference type="RefSeq" id="WP_062128465.1">
    <property type="nucleotide sequence ID" value="NZ_BAZW01000075.1"/>
</dbReference>
<comment type="similarity">
    <text evidence="5">Belongs to the enoyl-CoA hydratase/isomerase family. MenB subfamily.</text>
</comment>
<dbReference type="GO" id="GO:0005829">
    <property type="term" value="C:cytosol"/>
    <property type="evidence" value="ECO:0007669"/>
    <property type="project" value="TreeGrafter"/>
</dbReference>
<accession>A0A0E9LRU7</accession>
<dbReference type="HAMAP" id="MF_01934">
    <property type="entry name" value="MenB"/>
    <property type="match status" value="1"/>
</dbReference>
<dbReference type="PANTHER" id="PTHR43113">
    <property type="entry name" value="NUCLEOSIDE-DIPHOSPHATE-SUGAR EPIMERASE"/>
    <property type="match status" value="1"/>
</dbReference>
<dbReference type="UniPathway" id="UPA00079"/>
<dbReference type="Gene3D" id="1.10.12.10">
    <property type="entry name" value="Lyase 2-enoyl-coa Hydratase, Chain A, domain 2"/>
    <property type="match status" value="1"/>
</dbReference>
<sequence>MRNWKTEKEYSDIKFESWEGIGKITINRPSVYNAFRPETVVQLIEAFDTCRERQDIGVIILTGEGDKAFCSGGDQNVKGHGGYIDEAGVPRLNVLDLHKRIRSMPKPVVAMVNGYAIGGGHVLHVVCDLTVASDNAIFGQSGPKVGSFDAGFGSSYLARHVGQKKAREIWFLCKQYSAKEAEDMGMVNKVVPLDKLEDETIEWCQIMLQRSPMALRMIKRGLNAELDGQTGIMELAGDATLMFYLMEEAQEGRKAFLEKRDPDFKQFPKFP</sequence>
<comment type="pathway">
    <text evidence="5">Quinol/quinone metabolism; menaquinone biosynthesis.</text>
</comment>
<evidence type="ECO:0000313" key="7">
    <source>
        <dbReference type="Proteomes" id="UP000032900"/>
    </source>
</evidence>
<feature type="binding site" description="in other chain" evidence="5">
    <location>
        <position position="83"/>
    </location>
    <ligand>
        <name>substrate</name>
        <note>ligand shared between two neighboring subunits</note>
    </ligand>
</feature>
<dbReference type="GO" id="GO:0009234">
    <property type="term" value="P:menaquinone biosynthetic process"/>
    <property type="evidence" value="ECO:0007669"/>
    <property type="project" value="UniProtKB-UniRule"/>
</dbReference>
<feature type="site" description="Important for catalysis" evidence="5">
    <location>
        <position position="244"/>
    </location>
</feature>
<feature type="binding site" description="in other chain" evidence="5">
    <location>
        <position position="147"/>
    </location>
    <ligand>
        <name>substrate</name>
        <note>ligand shared between two neighboring subunits</note>
    </ligand>
</feature>
<dbReference type="CDD" id="cd06558">
    <property type="entry name" value="crotonase-like"/>
    <property type="match status" value="1"/>
</dbReference>
<dbReference type="InterPro" id="IPR018376">
    <property type="entry name" value="Enoyl-CoA_hyd/isom_CS"/>
</dbReference>
<evidence type="ECO:0000256" key="4">
    <source>
        <dbReference type="ARBA" id="ARBA00066833"/>
    </source>
</evidence>
<dbReference type="UniPathway" id="UPA01057">
    <property type="reaction ID" value="UER00167"/>
</dbReference>
<keyword evidence="5" id="KW-0474">Menaquinone biosynthesis</keyword>
<dbReference type="EC" id="4.1.3.36" evidence="4 5"/>
<dbReference type="Proteomes" id="UP000032900">
    <property type="component" value="Unassembled WGS sequence"/>
</dbReference>
<proteinExistence type="inferred from homology"/>
<keyword evidence="2 5" id="KW-0456">Lyase</keyword>
<dbReference type="PANTHER" id="PTHR43113:SF1">
    <property type="entry name" value="1,4-DIHYDROXY-2-NAPHTHOYL-COA SYNTHASE, PEROXISOMAL"/>
    <property type="match status" value="1"/>
</dbReference>
<dbReference type="STRING" id="1236989.JCM15548_14414"/>
<feature type="site" description="Important for catalysis" evidence="5">
    <location>
        <position position="83"/>
    </location>
</feature>
<reference evidence="6 7" key="1">
    <citation type="journal article" date="2015" name="Microbes Environ.">
        <title>Distribution and evolution of nitrogen fixation genes in the phylum bacteroidetes.</title>
        <authorList>
            <person name="Inoue J."/>
            <person name="Oshima K."/>
            <person name="Suda W."/>
            <person name="Sakamoto M."/>
            <person name="Iino T."/>
            <person name="Noda S."/>
            <person name="Hongoh Y."/>
            <person name="Hattori M."/>
            <person name="Ohkuma M."/>
        </authorList>
    </citation>
    <scope>NUCLEOTIDE SEQUENCE [LARGE SCALE GENOMIC DNA]</scope>
    <source>
        <strain evidence="6">JCM 15548</strain>
    </source>
</reference>
<comment type="catalytic activity">
    <reaction evidence="1 5">
        <text>2-succinylbenzoyl-CoA + H(+) = 1,4-dihydroxy-2-naphthoyl-CoA + H2O</text>
        <dbReference type="Rhea" id="RHEA:26562"/>
        <dbReference type="ChEBI" id="CHEBI:15377"/>
        <dbReference type="ChEBI" id="CHEBI:15378"/>
        <dbReference type="ChEBI" id="CHEBI:57364"/>
        <dbReference type="ChEBI" id="CHEBI:58897"/>
        <dbReference type="EC" id="4.1.3.36"/>
    </reaction>
</comment>
<dbReference type="NCBIfam" id="TIGR01929">
    <property type="entry name" value="menB"/>
    <property type="match status" value="1"/>
</dbReference>
<feature type="binding site" evidence="5">
    <location>
        <position position="259"/>
    </location>
    <ligand>
        <name>substrate</name>
        <note>ligand shared between two neighboring subunits</note>
    </ligand>
</feature>
<dbReference type="SUPFAM" id="SSF52096">
    <property type="entry name" value="ClpP/crotonase"/>
    <property type="match status" value="1"/>
</dbReference>
<organism evidence="6 7">
    <name type="scientific">Geofilum rubicundum JCM 15548</name>
    <dbReference type="NCBI Taxonomy" id="1236989"/>
    <lineage>
        <taxon>Bacteria</taxon>
        <taxon>Pseudomonadati</taxon>
        <taxon>Bacteroidota</taxon>
        <taxon>Bacteroidia</taxon>
        <taxon>Marinilabiliales</taxon>
        <taxon>Marinilabiliaceae</taxon>
        <taxon>Geofilum</taxon>
    </lineage>
</organism>
<dbReference type="FunFam" id="3.90.226.10:FF:000003">
    <property type="entry name" value="1,4-dihydroxy-2-naphthoyl-CoA synthase"/>
    <property type="match status" value="1"/>
</dbReference>
<dbReference type="InterPro" id="IPR014748">
    <property type="entry name" value="Enoyl-CoA_hydra_C"/>
</dbReference>
<evidence type="ECO:0000256" key="3">
    <source>
        <dbReference type="ARBA" id="ARBA00054238"/>
    </source>
</evidence>
<comment type="pathway">
    <text evidence="5">Quinol/quinone metabolism; 1,4-dihydroxy-2-naphthoate biosynthesis; 1,4-dihydroxy-2-naphthoate from chorismate: step 6/7.</text>
</comment>
<dbReference type="InterPro" id="IPR001753">
    <property type="entry name" value="Enoyl-CoA_hydra/iso"/>
</dbReference>
<dbReference type="InterPro" id="IPR029045">
    <property type="entry name" value="ClpP/crotonase-like_dom_sf"/>
</dbReference>
<feature type="binding site" description="in other chain" evidence="5">
    <location>
        <begin position="115"/>
        <end position="119"/>
    </location>
    <ligand>
        <name>substrate</name>
        <note>ligand shared between two neighboring subunits</note>
    </ligand>
</feature>
<evidence type="ECO:0000256" key="1">
    <source>
        <dbReference type="ARBA" id="ARBA00000177"/>
    </source>
</evidence>
<dbReference type="NCBIfam" id="NF005637">
    <property type="entry name" value="PRK07396.1"/>
    <property type="match status" value="1"/>
</dbReference>
<dbReference type="GO" id="GO:0008935">
    <property type="term" value="F:1,4-dihydroxy-2-naphthoyl-CoA synthase activity"/>
    <property type="evidence" value="ECO:0007669"/>
    <property type="project" value="UniProtKB-UniRule"/>
</dbReference>
<protein>
    <recommendedName>
        <fullName evidence="4 5">1,4-dihydroxy-2-naphthoyl-CoA synthase</fullName>
        <shortName evidence="5">DHNA-CoA synthase</shortName>
        <ecNumber evidence="4 5">4.1.3.36</ecNumber>
    </recommendedName>
</protein>
<dbReference type="Pfam" id="PF00378">
    <property type="entry name" value="ECH_1"/>
    <property type="match status" value="1"/>
</dbReference>
<gene>
    <name evidence="5" type="primary">menB</name>
    <name evidence="6" type="ORF">JCM15548_14414</name>
</gene>
<feature type="binding site" description="in other chain" evidence="5">
    <location>
        <begin position="71"/>
        <end position="75"/>
    </location>
    <ligand>
        <name>substrate</name>
        <note>ligand shared between two neighboring subunits</note>
    </ligand>
</feature>
<dbReference type="Gene3D" id="3.90.226.10">
    <property type="entry name" value="2-enoyl-CoA Hydratase, Chain A, domain 1"/>
    <property type="match status" value="1"/>
</dbReference>
<dbReference type="PROSITE" id="PS00166">
    <property type="entry name" value="ENOYL_COA_HYDRATASE"/>
    <property type="match status" value="1"/>
</dbReference>
<evidence type="ECO:0000256" key="5">
    <source>
        <dbReference type="HAMAP-Rule" id="MF_01934"/>
    </source>
</evidence>
<evidence type="ECO:0000256" key="2">
    <source>
        <dbReference type="ARBA" id="ARBA00023239"/>
    </source>
</evidence>
<comment type="caution">
    <text evidence="6">The sequence shown here is derived from an EMBL/GenBank/DDBJ whole genome shotgun (WGS) entry which is preliminary data.</text>
</comment>
<name>A0A0E9LRU7_9BACT</name>
<dbReference type="EMBL" id="BAZW01000075">
    <property type="protein sequence ID" value="GAO27580.1"/>
    <property type="molecule type" value="Genomic_DNA"/>
</dbReference>
<feature type="binding site" evidence="5">
    <location>
        <position position="244"/>
    </location>
    <ligand>
        <name>substrate</name>
        <note>ligand shared between two neighboring subunits</note>
    </ligand>
</feature>
<dbReference type="AlphaFoldDB" id="A0A0E9LRU7"/>
<comment type="function">
    <text evidence="3 5">Converts o-succinylbenzoyl-CoA (OSB-CoA) to 1,4-dihydroxy-2-naphthoyl-CoA (DHNA-CoA).</text>
</comment>
<evidence type="ECO:0000313" key="6">
    <source>
        <dbReference type="EMBL" id="GAO27580.1"/>
    </source>
</evidence>
<keyword evidence="7" id="KW-1185">Reference proteome</keyword>
<dbReference type="InterPro" id="IPR010198">
    <property type="entry name" value="DHNA-CoA_synthase_MenB"/>
</dbReference>